<dbReference type="InterPro" id="IPR036059">
    <property type="entry name" value="TldD/PmbA_sf"/>
</dbReference>
<dbReference type="AlphaFoldDB" id="A0A9E2BGQ5"/>
<dbReference type="SUPFAM" id="SSF111283">
    <property type="entry name" value="Putative modulator of DNA gyrase, PmbA/TldD"/>
    <property type="match status" value="1"/>
</dbReference>
<evidence type="ECO:0000313" key="5">
    <source>
        <dbReference type="Proteomes" id="UP000811545"/>
    </source>
</evidence>
<feature type="domain" description="Metalloprotease TldD/E C-terminal" evidence="3">
    <location>
        <begin position="219"/>
        <end position="442"/>
    </location>
</feature>
<dbReference type="InterPro" id="IPR035068">
    <property type="entry name" value="TldD/PmbA_N"/>
</dbReference>
<accession>A0A9E2BGQ5</accession>
<reference evidence="4 5" key="1">
    <citation type="journal article" date="2021" name="bioRxiv">
        <title>Unique metabolic strategies in Hadean analogues reveal hints for primordial physiology.</title>
        <authorList>
            <person name="Nobu M.K."/>
            <person name="Nakai R."/>
            <person name="Tamazawa S."/>
            <person name="Mori H."/>
            <person name="Toyoda A."/>
            <person name="Ijiri A."/>
            <person name="Suzuki S."/>
            <person name="Kurokawa K."/>
            <person name="Kamagata Y."/>
            <person name="Tamaki H."/>
        </authorList>
    </citation>
    <scope>NUCLEOTIDE SEQUENCE [LARGE SCALE GENOMIC DNA]</scope>
    <source>
        <strain evidence="4">BS525</strain>
    </source>
</reference>
<proteinExistence type="inferred from homology"/>
<feature type="domain" description="Metalloprotease TldD/E N-terminal" evidence="2">
    <location>
        <begin position="29"/>
        <end position="87"/>
    </location>
</feature>
<gene>
    <name evidence="4" type="primary">tldD_1</name>
    <name evidence="4" type="ORF">DDT42_00078</name>
</gene>
<dbReference type="PANTHER" id="PTHR43666:SF1">
    <property type="entry name" value="CONSERVED PROTEIN"/>
    <property type="match status" value="1"/>
</dbReference>
<dbReference type="PANTHER" id="PTHR43666">
    <property type="entry name" value="TLDD PROTEIN"/>
    <property type="match status" value="1"/>
</dbReference>
<keyword evidence="4" id="KW-0645">Protease</keyword>
<keyword evidence="4" id="KW-0378">Hydrolase</keyword>
<dbReference type="GO" id="GO:0006508">
    <property type="term" value="P:proteolysis"/>
    <property type="evidence" value="ECO:0007669"/>
    <property type="project" value="InterPro"/>
</dbReference>
<dbReference type="InterPro" id="IPR045569">
    <property type="entry name" value="Metalloprtase-TldD/E_C"/>
</dbReference>
<dbReference type="Proteomes" id="UP000811545">
    <property type="component" value="Unassembled WGS sequence"/>
</dbReference>
<dbReference type="InterPro" id="IPR002510">
    <property type="entry name" value="Metalloprtase-TldD/E_N"/>
</dbReference>
<evidence type="ECO:0000313" key="4">
    <source>
        <dbReference type="EMBL" id="MBT9144246.1"/>
    </source>
</evidence>
<protein>
    <submittedName>
        <fullName evidence="4">Metalloprotease TldD</fullName>
        <ecNumber evidence="4">3.4.-.-</ecNumber>
    </submittedName>
</protein>
<evidence type="ECO:0000259" key="3">
    <source>
        <dbReference type="Pfam" id="PF19289"/>
    </source>
</evidence>
<organism evidence="4 5">
    <name type="scientific">Psychracetigena formicireducens</name>
    <dbReference type="NCBI Taxonomy" id="2986056"/>
    <lineage>
        <taxon>Bacteria</taxon>
        <taxon>Bacillati</taxon>
        <taxon>Candidatus Lithacetigenota</taxon>
        <taxon>Candidatus Psychracetigena</taxon>
    </lineage>
</organism>
<keyword evidence="4" id="KW-0482">Metalloprotease</keyword>
<dbReference type="Gene3D" id="3.30.2290.10">
    <property type="entry name" value="PmbA/TldD superfamily"/>
    <property type="match status" value="1"/>
</dbReference>
<dbReference type="GO" id="GO:0008237">
    <property type="term" value="F:metallopeptidase activity"/>
    <property type="evidence" value="ECO:0007669"/>
    <property type="project" value="UniProtKB-KW"/>
</dbReference>
<evidence type="ECO:0000259" key="2">
    <source>
        <dbReference type="Pfam" id="PF01523"/>
    </source>
</evidence>
<dbReference type="Pfam" id="PF19289">
    <property type="entry name" value="PmbA_TldD_3rd"/>
    <property type="match status" value="1"/>
</dbReference>
<name>A0A9E2BGQ5_PSYF1</name>
<dbReference type="EC" id="3.4.-.-" evidence="4"/>
<sequence length="446" mass="49066">MIGEKKLREIGLKALELAGKADLKVTILSTVSNLTRFARGEIHQNVSENNTELTLSYIQDQKMGISSTNDTSKLGVEKALSNARTIAQLMPVNPYLPDLPEPQIYHTVNSVSESTIKASPEDRAVIVGRAVQKAKARRVEAYGALTTEVLELCIMNTKGLKAYFPFTRSEFRIICLQEGGSGYGETVNAGLDKLDIIKISDEAITTCLNTLNPQSIEAGEYDVVIKPYATSDILQMLSYLSFNGKAAEEGRSYIKMKMGQQVASPLVTIYDDNQNHLGMPIPFDFEGLAKKKIPLIERGIAKGLVYDSFTAKKAGVEPTGHNLPATFAYYGALPSNLFMDAGEFSLEEMIKSVEKGVFVTRFHYTNPIDPVKAVITGMTRDGTFLIENGRTVKPIKNLRFTQSYFEALEKVEMVGKERSLIPLGFGASLVPALKIKGFKFTGVTEF</sequence>
<dbReference type="EMBL" id="QLTW01000002">
    <property type="protein sequence ID" value="MBT9144246.1"/>
    <property type="molecule type" value="Genomic_DNA"/>
</dbReference>
<comment type="similarity">
    <text evidence="1">Belongs to the peptidase U62 family.</text>
</comment>
<dbReference type="Pfam" id="PF01523">
    <property type="entry name" value="PmbA_TldD_1st"/>
    <property type="match status" value="1"/>
</dbReference>
<comment type="caution">
    <text evidence="4">The sequence shown here is derived from an EMBL/GenBank/DDBJ whole genome shotgun (WGS) entry which is preliminary data.</text>
</comment>
<evidence type="ECO:0000256" key="1">
    <source>
        <dbReference type="ARBA" id="ARBA00005836"/>
    </source>
</evidence>